<evidence type="ECO:0000313" key="2">
    <source>
        <dbReference type="EMBL" id="RKP37370.1"/>
    </source>
</evidence>
<organism evidence="2 3">
    <name type="scientific">Dimargaris cristalligena</name>
    <dbReference type="NCBI Taxonomy" id="215637"/>
    <lineage>
        <taxon>Eukaryota</taxon>
        <taxon>Fungi</taxon>
        <taxon>Fungi incertae sedis</taxon>
        <taxon>Zoopagomycota</taxon>
        <taxon>Kickxellomycotina</taxon>
        <taxon>Dimargaritomycetes</taxon>
        <taxon>Dimargaritales</taxon>
        <taxon>Dimargaritaceae</taxon>
        <taxon>Dimargaris</taxon>
    </lineage>
</organism>
<sequence>MLSWSQIRYGMQLGFEGGLLAVSEPKIRRWFVRTSAILVVTMLILQFLAQLLIHGPLAFLRALNWLTSSFAPYDAQRVHRTLLDARGSIDWALQTMPLTGVLLVRSVYAQPFDDMFMTVIRTHAPAYYTALVQWPHKTQWWPLVQHHVQRTWKRVKLAALMLVLLNIPVVGPYVPTLVNFKLMSGILGPNLAGAVALTAVFMPGTRGLSWTLFKAILACQQLNRELLDPYFTRLCIPPKARRAWFKERQSLLLGFVMGFYLLIRLPIIGPAFFVVAQAAMGYWIVHTTSLDSLERKPSPPRRKLS</sequence>
<dbReference type="PANTHER" id="PTHR38421:SF1">
    <property type="entry name" value="TRANSMEMBRANE PROTEIN"/>
    <property type="match status" value="1"/>
</dbReference>
<proteinExistence type="predicted"/>
<dbReference type="Proteomes" id="UP000268162">
    <property type="component" value="Unassembled WGS sequence"/>
</dbReference>
<dbReference type="PANTHER" id="PTHR38421">
    <property type="entry name" value="TRANSMEMBRANE PROTEIN USGS"/>
    <property type="match status" value="1"/>
</dbReference>
<keyword evidence="3" id="KW-1185">Reference proteome</keyword>
<evidence type="ECO:0008006" key="4">
    <source>
        <dbReference type="Google" id="ProtNLM"/>
    </source>
</evidence>
<protein>
    <recommendedName>
        <fullName evidence="4">Etoposide-induced protein 2.4-domain-containing protein</fullName>
    </recommendedName>
</protein>
<feature type="transmembrane region" description="Helical" evidence="1">
    <location>
        <begin position="30"/>
        <end position="53"/>
    </location>
</feature>
<gene>
    <name evidence="2" type="ORF">BJ085DRAFT_38407</name>
</gene>
<reference evidence="3" key="1">
    <citation type="journal article" date="2018" name="Nat. Microbiol.">
        <title>Leveraging single-cell genomics to expand the fungal tree of life.</title>
        <authorList>
            <person name="Ahrendt S.R."/>
            <person name="Quandt C.A."/>
            <person name="Ciobanu D."/>
            <person name="Clum A."/>
            <person name="Salamov A."/>
            <person name="Andreopoulos B."/>
            <person name="Cheng J.F."/>
            <person name="Woyke T."/>
            <person name="Pelin A."/>
            <person name="Henrissat B."/>
            <person name="Reynolds N.K."/>
            <person name="Benny G.L."/>
            <person name="Smith M.E."/>
            <person name="James T.Y."/>
            <person name="Grigoriev I.V."/>
        </authorList>
    </citation>
    <scope>NUCLEOTIDE SEQUENCE [LARGE SCALE GENOMIC DNA]</scope>
    <source>
        <strain evidence="3">RSA 468</strain>
    </source>
</reference>
<feature type="transmembrane region" description="Helical" evidence="1">
    <location>
        <begin position="186"/>
        <end position="204"/>
    </location>
</feature>
<keyword evidence="1" id="KW-1133">Transmembrane helix</keyword>
<name>A0A4P9ZXD6_9FUNG</name>
<accession>A0A4P9ZXD6</accession>
<feature type="transmembrane region" description="Helical" evidence="1">
    <location>
        <begin position="157"/>
        <end position="174"/>
    </location>
</feature>
<keyword evidence="1" id="KW-0472">Membrane</keyword>
<feature type="transmembrane region" description="Helical" evidence="1">
    <location>
        <begin position="251"/>
        <end position="284"/>
    </location>
</feature>
<keyword evidence="1" id="KW-0812">Transmembrane</keyword>
<dbReference type="AlphaFoldDB" id="A0A4P9ZXD6"/>
<evidence type="ECO:0000256" key="1">
    <source>
        <dbReference type="SAM" id="Phobius"/>
    </source>
</evidence>
<evidence type="ECO:0000313" key="3">
    <source>
        <dbReference type="Proteomes" id="UP000268162"/>
    </source>
</evidence>
<dbReference type="OrthoDB" id="10041630at2759"/>
<dbReference type="EMBL" id="ML002503">
    <property type="protein sequence ID" value="RKP37370.1"/>
    <property type="molecule type" value="Genomic_DNA"/>
</dbReference>